<dbReference type="Pfam" id="PF19711">
    <property type="entry name" value="DUF6207"/>
    <property type="match status" value="1"/>
</dbReference>
<dbReference type="InterPro" id="IPR045775">
    <property type="entry name" value="DUF6207"/>
</dbReference>
<reference evidence="1" key="1">
    <citation type="submission" date="2022-10" db="EMBL/GenBank/DDBJ databases">
        <title>The complete genomes of actinobacterial strains from the NBC collection.</title>
        <authorList>
            <person name="Joergensen T.S."/>
            <person name="Alvarez Arevalo M."/>
            <person name="Sterndorff E.B."/>
            <person name="Faurdal D."/>
            <person name="Vuksanovic O."/>
            <person name="Mourched A.-S."/>
            <person name="Charusanti P."/>
            <person name="Shaw S."/>
            <person name="Blin K."/>
            <person name="Weber T."/>
        </authorList>
    </citation>
    <scope>NUCLEOTIDE SEQUENCE</scope>
    <source>
        <strain evidence="1">NBC_00119</strain>
    </source>
</reference>
<name>A0AAU1UM57_9ACTN</name>
<protein>
    <submittedName>
        <fullName evidence="1">DUF6207 family protein</fullName>
    </submittedName>
</protein>
<organism evidence="1">
    <name type="scientific">Streptomyces sp. NBC_00119</name>
    <dbReference type="NCBI Taxonomy" id="2975659"/>
    <lineage>
        <taxon>Bacteria</taxon>
        <taxon>Bacillati</taxon>
        <taxon>Actinomycetota</taxon>
        <taxon>Actinomycetes</taxon>
        <taxon>Kitasatosporales</taxon>
        <taxon>Streptomycetaceae</taxon>
        <taxon>Streptomyces</taxon>
    </lineage>
</organism>
<gene>
    <name evidence="1" type="ORF">OHU69_49640</name>
</gene>
<accession>A0AAU1UM57</accession>
<dbReference type="EMBL" id="CP108195">
    <property type="protein sequence ID" value="WTS18325.1"/>
    <property type="molecule type" value="Genomic_DNA"/>
</dbReference>
<proteinExistence type="predicted"/>
<evidence type="ECO:0000313" key="1">
    <source>
        <dbReference type="EMBL" id="WTS18325.1"/>
    </source>
</evidence>
<sequence length="33" mass="3755">MRWLATATADRTTRYPGGPGVRLPCFLDLRPEH</sequence>
<dbReference type="AlphaFoldDB" id="A0AAU1UM57"/>